<dbReference type="PANTHER" id="PTHR19331">
    <property type="entry name" value="SCAVENGER RECEPTOR DOMAIN-CONTAINING"/>
    <property type="match status" value="1"/>
</dbReference>
<evidence type="ECO:0000256" key="2">
    <source>
        <dbReference type="ARBA" id="ARBA00022737"/>
    </source>
</evidence>
<reference evidence="6" key="2">
    <citation type="submission" date="2025-09" db="UniProtKB">
        <authorList>
            <consortium name="Ensembl"/>
        </authorList>
    </citation>
    <scope>IDENTIFICATION</scope>
</reference>
<dbReference type="AlphaFoldDB" id="A0A8C4J137"/>
<dbReference type="SUPFAM" id="SSF56487">
    <property type="entry name" value="SRCR-like"/>
    <property type="match status" value="1"/>
</dbReference>
<dbReference type="InterPro" id="IPR001190">
    <property type="entry name" value="SRCR"/>
</dbReference>
<protein>
    <recommendedName>
        <fullName evidence="5">SRCR domain-containing protein</fullName>
    </recommendedName>
</protein>
<dbReference type="PROSITE" id="PS50287">
    <property type="entry name" value="SRCR_2"/>
    <property type="match status" value="1"/>
</dbReference>
<keyword evidence="1" id="KW-0732">Signal</keyword>
<organism evidence="6 7">
    <name type="scientific">Dromaius novaehollandiae</name>
    <name type="common">Emu</name>
    <dbReference type="NCBI Taxonomy" id="8790"/>
    <lineage>
        <taxon>Eukaryota</taxon>
        <taxon>Metazoa</taxon>
        <taxon>Chordata</taxon>
        <taxon>Craniata</taxon>
        <taxon>Vertebrata</taxon>
        <taxon>Euteleostomi</taxon>
        <taxon>Archelosauria</taxon>
        <taxon>Archosauria</taxon>
        <taxon>Dinosauria</taxon>
        <taxon>Saurischia</taxon>
        <taxon>Theropoda</taxon>
        <taxon>Coelurosauria</taxon>
        <taxon>Aves</taxon>
        <taxon>Palaeognathae</taxon>
        <taxon>Casuariiformes</taxon>
        <taxon>Dromaiidae</taxon>
        <taxon>Dromaius</taxon>
    </lineage>
</organism>
<keyword evidence="3 4" id="KW-1015">Disulfide bond</keyword>
<feature type="disulfide bond" evidence="4">
    <location>
        <begin position="86"/>
        <end position="96"/>
    </location>
</feature>
<feature type="domain" description="SRCR" evidence="5">
    <location>
        <begin position="22"/>
        <end position="117"/>
    </location>
</feature>
<evidence type="ECO:0000259" key="5">
    <source>
        <dbReference type="PROSITE" id="PS50287"/>
    </source>
</evidence>
<keyword evidence="2" id="KW-0677">Repeat</keyword>
<proteinExistence type="predicted"/>
<sequence>LKPPFLSQFASYLNKLGSSEVLRLVNGPHKCSGRVEVFHNQQWGTVCDDSWDLNDAKVVCKQLDCGTAVSAAGSSLFGQGSGPICCTGTETDFSECKAKSWGIHNCHHGEDAGVVCSGETWTGDGRR</sequence>
<evidence type="ECO:0000313" key="7">
    <source>
        <dbReference type="Proteomes" id="UP000694423"/>
    </source>
</evidence>
<name>A0A8C4J137_DRONO</name>
<dbReference type="InterPro" id="IPR036772">
    <property type="entry name" value="SRCR-like_dom_sf"/>
</dbReference>
<accession>A0A8C4J137</accession>
<reference evidence="6" key="1">
    <citation type="submission" date="2025-08" db="UniProtKB">
        <authorList>
            <consortium name="Ensembl"/>
        </authorList>
    </citation>
    <scope>IDENTIFICATION</scope>
</reference>
<dbReference type="PRINTS" id="PR00258">
    <property type="entry name" value="SPERACTRCPTR"/>
</dbReference>
<dbReference type="Gene3D" id="3.10.250.10">
    <property type="entry name" value="SRCR-like domain"/>
    <property type="match status" value="1"/>
</dbReference>
<evidence type="ECO:0000256" key="3">
    <source>
        <dbReference type="ARBA" id="ARBA00023157"/>
    </source>
</evidence>
<dbReference type="SMART" id="SM00202">
    <property type="entry name" value="SR"/>
    <property type="match status" value="1"/>
</dbReference>
<dbReference type="PANTHER" id="PTHR19331:SF487">
    <property type="entry name" value="SOLUBLE SCAVENGER RECEPTOR CYSTEINE-RICH DOMAIN-CONTAINING PROTEIN SSC5D"/>
    <property type="match status" value="1"/>
</dbReference>
<dbReference type="Proteomes" id="UP000694423">
    <property type="component" value="Unplaced"/>
</dbReference>
<evidence type="ECO:0000256" key="1">
    <source>
        <dbReference type="ARBA" id="ARBA00022729"/>
    </source>
</evidence>
<dbReference type="FunFam" id="3.10.250.10:FF:000002">
    <property type="entry name" value="Scavenger receptor cysteine-rich type 1 protein M130"/>
    <property type="match status" value="1"/>
</dbReference>
<dbReference type="GO" id="GO:0016020">
    <property type="term" value="C:membrane"/>
    <property type="evidence" value="ECO:0007669"/>
    <property type="project" value="InterPro"/>
</dbReference>
<evidence type="ECO:0000256" key="4">
    <source>
        <dbReference type="PROSITE-ProRule" id="PRU00196"/>
    </source>
</evidence>
<dbReference type="Pfam" id="PF00530">
    <property type="entry name" value="SRCR"/>
    <property type="match status" value="1"/>
</dbReference>
<comment type="caution">
    <text evidence="4">Lacks conserved residue(s) required for the propagation of feature annotation.</text>
</comment>
<keyword evidence="7" id="KW-1185">Reference proteome</keyword>
<dbReference type="Ensembl" id="ENSDNVT00000001373.1">
    <property type="protein sequence ID" value="ENSDNVP00000001158.1"/>
    <property type="gene ID" value="ENSDNVG00000000853.1"/>
</dbReference>
<evidence type="ECO:0000313" key="6">
    <source>
        <dbReference type="Ensembl" id="ENSDNVP00000001158.1"/>
    </source>
</evidence>